<keyword evidence="3" id="KW-1185">Reference proteome</keyword>
<evidence type="ECO:0000313" key="3">
    <source>
        <dbReference type="Proteomes" id="UP001281410"/>
    </source>
</evidence>
<dbReference type="PANTHER" id="PTHR36617:SF5">
    <property type="entry name" value="OS05G0421675 PROTEIN"/>
    <property type="match status" value="1"/>
</dbReference>
<proteinExistence type="predicted"/>
<dbReference type="Pfam" id="PF13966">
    <property type="entry name" value="zf-RVT"/>
    <property type="match status" value="1"/>
</dbReference>
<dbReference type="PANTHER" id="PTHR36617">
    <property type="entry name" value="PROTEIN, PUTATIVE-RELATED"/>
    <property type="match status" value="1"/>
</dbReference>
<name>A0AAE0AA51_9ROSI</name>
<evidence type="ECO:0000313" key="2">
    <source>
        <dbReference type="EMBL" id="KAK3206841.1"/>
    </source>
</evidence>
<protein>
    <recommendedName>
        <fullName evidence="1">Reverse transcriptase zinc-binding domain-containing protein</fullName>
    </recommendedName>
</protein>
<accession>A0AAE0AA51</accession>
<organism evidence="2 3">
    <name type="scientific">Dipteronia sinensis</name>
    <dbReference type="NCBI Taxonomy" id="43782"/>
    <lineage>
        <taxon>Eukaryota</taxon>
        <taxon>Viridiplantae</taxon>
        <taxon>Streptophyta</taxon>
        <taxon>Embryophyta</taxon>
        <taxon>Tracheophyta</taxon>
        <taxon>Spermatophyta</taxon>
        <taxon>Magnoliopsida</taxon>
        <taxon>eudicotyledons</taxon>
        <taxon>Gunneridae</taxon>
        <taxon>Pentapetalae</taxon>
        <taxon>rosids</taxon>
        <taxon>malvids</taxon>
        <taxon>Sapindales</taxon>
        <taxon>Sapindaceae</taxon>
        <taxon>Hippocastanoideae</taxon>
        <taxon>Acereae</taxon>
        <taxon>Dipteronia</taxon>
    </lineage>
</organism>
<evidence type="ECO:0000259" key="1">
    <source>
        <dbReference type="Pfam" id="PF13966"/>
    </source>
</evidence>
<gene>
    <name evidence="2" type="ORF">Dsin_020887</name>
</gene>
<sequence>MVLKEGLQVVVGNGERVRFWEDLKWDSVPLQTAFPRMFSLSSNKEGRLHDFGRWQGLTWIWEVPLRRAVLGWEQEQWRCFMAALSCANQDFRSNPFLIWNNYVPPKAEIFVWNLLRDRVPVKEVLGRFGMDFSSNMNCSLCCKQVETVDHLFLQCEWSWNLWLEGMSWWEVSSCANQRLSQWWECWNGFCPNSKAKRAWSSLFYAIVWAVWEARNALCFEGRELSLSNAADMVKFRVGWWFKHHRKGSSEPITSILLNLRDLCVEKAKCFGVAPF</sequence>
<feature type="domain" description="Reverse transcriptase zinc-binding" evidence="1">
    <location>
        <begin position="97"/>
        <end position="162"/>
    </location>
</feature>
<dbReference type="AlphaFoldDB" id="A0AAE0AA51"/>
<reference evidence="2" key="1">
    <citation type="journal article" date="2023" name="Plant J.">
        <title>Genome sequences and population genomics provide insights into the demographic history, inbreeding, and mutation load of two 'living fossil' tree species of Dipteronia.</title>
        <authorList>
            <person name="Feng Y."/>
            <person name="Comes H.P."/>
            <person name="Chen J."/>
            <person name="Zhu S."/>
            <person name="Lu R."/>
            <person name="Zhang X."/>
            <person name="Li P."/>
            <person name="Qiu J."/>
            <person name="Olsen K.M."/>
            <person name="Qiu Y."/>
        </authorList>
    </citation>
    <scope>NUCLEOTIDE SEQUENCE</scope>
    <source>
        <strain evidence="2">NBL</strain>
    </source>
</reference>
<dbReference type="InterPro" id="IPR026960">
    <property type="entry name" value="RVT-Znf"/>
</dbReference>
<comment type="caution">
    <text evidence="2">The sequence shown here is derived from an EMBL/GenBank/DDBJ whole genome shotgun (WGS) entry which is preliminary data.</text>
</comment>
<dbReference type="EMBL" id="JANJYJ010000006">
    <property type="protein sequence ID" value="KAK3206841.1"/>
    <property type="molecule type" value="Genomic_DNA"/>
</dbReference>
<dbReference type="Proteomes" id="UP001281410">
    <property type="component" value="Unassembled WGS sequence"/>
</dbReference>